<comment type="caution">
    <text evidence="2">The sequence shown here is derived from an EMBL/GenBank/DDBJ whole genome shotgun (WGS) entry which is preliminary data.</text>
</comment>
<feature type="transmembrane region" description="Helical" evidence="1">
    <location>
        <begin position="381"/>
        <end position="400"/>
    </location>
</feature>
<dbReference type="Proteomes" id="UP000036176">
    <property type="component" value="Unassembled WGS sequence"/>
</dbReference>
<keyword evidence="1" id="KW-0812">Transmembrane</keyword>
<feature type="transmembrane region" description="Helical" evidence="1">
    <location>
        <begin position="356"/>
        <end position="375"/>
    </location>
</feature>
<evidence type="ECO:0000313" key="3">
    <source>
        <dbReference type="Proteomes" id="UP000036176"/>
    </source>
</evidence>
<feature type="transmembrane region" description="Helical" evidence="1">
    <location>
        <begin position="407"/>
        <end position="426"/>
    </location>
</feature>
<evidence type="ECO:0000313" key="2">
    <source>
        <dbReference type="EMBL" id="KMO79756.1"/>
    </source>
</evidence>
<feature type="transmembrane region" description="Helical" evidence="1">
    <location>
        <begin position="253"/>
        <end position="273"/>
    </location>
</feature>
<keyword evidence="3" id="KW-1185">Reference proteome</keyword>
<feature type="transmembrane region" description="Helical" evidence="1">
    <location>
        <begin position="329"/>
        <end position="349"/>
    </location>
</feature>
<organism evidence="2 3">
    <name type="scientific">Mycolicibacterium chubuense</name>
    <name type="common">Mycobacterium chubuense</name>
    <dbReference type="NCBI Taxonomy" id="1800"/>
    <lineage>
        <taxon>Bacteria</taxon>
        <taxon>Bacillati</taxon>
        <taxon>Actinomycetota</taxon>
        <taxon>Actinomycetes</taxon>
        <taxon>Mycobacteriales</taxon>
        <taxon>Mycobacteriaceae</taxon>
        <taxon>Mycolicibacterium</taxon>
    </lineage>
</organism>
<feature type="transmembrane region" description="Helical" evidence="1">
    <location>
        <begin position="20"/>
        <end position="44"/>
    </location>
</feature>
<proteinExistence type="predicted"/>
<gene>
    <name evidence="2" type="ORF">MCHUDSM44219_02618</name>
</gene>
<name>A0A0J6Z578_MYCCU</name>
<dbReference type="AlphaFoldDB" id="A0A0J6Z578"/>
<evidence type="ECO:0000256" key="1">
    <source>
        <dbReference type="SAM" id="Phobius"/>
    </source>
</evidence>
<protein>
    <recommendedName>
        <fullName evidence="4">Glycosyltransferase RgtA/B/C/D-like domain-containing protein</fullName>
    </recommendedName>
</protein>
<keyword evidence="1" id="KW-0472">Membrane</keyword>
<feature type="transmembrane region" description="Helical" evidence="1">
    <location>
        <begin position="144"/>
        <end position="162"/>
    </location>
</feature>
<dbReference type="OrthoDB" id="4775579at2"/>
<feature type="transmembrane region" description="Helical" evidence="1">
    <location>
        <begin position="97"/>
        <end position="115"/>
    </location>
</feature>
<dbReference type="RefSeq" id="WP_048418595.1">
    <property type="nucleotide sequence ID" value="NZ_JYNX01000035.1"/>
</dbReference>
<reference evidence="2 3" key="1">
    <citation type="journal article" date="2015" name="Genome Biol. Evol.">
        <title>Characterization of Three Mycobacterium spp. with Potential Use in Bioremediation by Genome Sequencing and Comparative Genomics.</title>
        <authorList>
            <person name="Das S."/>
            <person name="Pettersson B.M."/>
            <person name="Behra P.R."/>
            <person name="Ramesh M."/>
            <person name="Dasgupta S."/>
            <person name="Bhattacharya A."/>
            <person name="Kirsebom L.A."/>
        </authorList>
    </citation>
    <scope>NUCLEOTIDE SEQUENCE [LARGE SCALE GENOMIC DNA]</scope>
    <source>
        <strain evidence="2 3">DSM 44219</strain>
    </source>
</reference>
<feature type="transmembrane region" description="Helical" evidence="1">
    <location>
        <begin position="280"/>
        <end position="297"/>
    </location>
</feature>
<accession>A0A0J6Z578</accession>
<feature type="transmembrane region" description="Helical" evidence="1">
    <location>
        <begin position="212"/>
        <end position="233"/>
    </location>
</feature>
<dbReference type="PATRIC" id="fig|1800.3.peg.2624"/>
<sequence precursor="true">MGAIARDRLGLNPTAAPPALAAFVVCAVAVAVSASGVVATSAGVDQRQYHWVTIQYFREIFPRIDIVNVDTATGPLYHLIVAAVSGPLHLGEFGTQFLSSFFAAGLAALAVWYVGIVTEPVLRVLAVAPLLLSPYFWESALWMLTDAAALLFAFAAFVLLLRRESMDGVGCVSAGLLLAAAVATRQTYVWSLVPTIAVIWYQHRESDSGTRLLRVLAVAAPALVVLAGLVALWHGFLPPRFHEMNAANRSWLSPTYCAAVAAVFFVPISLATYGRGRPRLSTTLGAGAAVALPALVWTSSATTGTDNARRGGLIWESVEHTPLLDGRSLLLTLLAFAGGCSICHVLLLLDNTTAILIGTGLIGLAATMTAGGQLYQKYFELPVAAMALIAICALAANGAIERRWPLVGLAALQALLTAALVAGPVITAP</sequence>
<keyword evidence="1" id="KW-1133">Transmembrane helix</keyword>
<evidence type="ECO:0008006" key="4">
    <source>
        <dbReference type="Google" id="ProtNLM"/>
    </source>
</evidence>
<dbReference type="EMBL" id="JYNX01000035">
    <property type="protein sequence ID" value="KMO79756.1"/>
    <property type="molecule type" value="Genomic_DNA"/>
</dbReference>